<proteinExistence type="inferred from homology"/>
<evidence type="ECO:0000256" key="1">
    <source>
        <dbReference type="ARBA" id="ARBA00007824"/>
    </source>
</evidence>
<dbReference type="GO" id="GO:0008970">
    <property type="term" value="F:phospholipase A1 activity"/>
    <property type="evidence" value="ECO:0007669"/>
    <property type="project" value="TreeGrafter"/>
</dbReference>
<keyword evidence="5" id="KW-0812">Transmembrane</keyword>
<keyword evidence="4" id="KW-0443">Lipid metabolism</keyword>
<organism evidence="7 8">
    <name type="scientific">Cyprinus carpio</name>
    <name type="common">Common carp</name>
    <dbReference type="NCBI Taxonomy" id="7962"/>
    <lineage>
        <taxon>Eukaryota</taxon>
        <taxon>Metazoa</taxon>
        <taxon>Chordata</taxon>
        <taxon>Craniata</taxon>
        <taxon>Vertebrata</taxon>
        <taxon>Euteleostomi</taxon>
        <taxon>Actinopterygii</taxon>
        <taxon>Neopterygii</taxon>
        <taxon>Teleostei</taxon>
        <taxon>Ostariophysi</taxon>
        <taxon>Cypriniformes</taxon>
        <taxon>Cyprinidae</taxon>
        <taxon>Cyprininae</taxon>
        <taxon>Cyprinus</taxon>
    </lineage>
</organism>
<dbReference type="InterPro" id="IPR007053">
    <property type="entry name" value="LRAT_dom"/>
</dbReference>
<dbReference type="GO" id="GO:0070292">
    <property type="term" value="P:N-acylphosphatidylethanolamine metabolic process"/>
    <property type="evidence" value="ECO:0007669"/>
    <property type="project" value="TreeGrafter"/>
</dbReference>
<dbReference type="PROSITE" id="PS51934">
    <property type="entry name" value="LRAT"/>
    <property type="match status" value="1"/>
</dbReference>
<evidence type="ECO:0000259" key="6">
    <source>
        <dbReference type="PROSITE" id="PS51934"/>
    </source>
</evidence>
<dbReference type="GO" id="GO:0005737">
    <property type="term" value="C:cytoplasm"/>
    <property type="evidence" value="ECO:0007669"/>
    <property type="project" value="TreeGrafter"/>
</dbReference>
<dbReference type="Ensembl" id="ENSCCRT00015008174.1">
    <property type="protein sequence ID" value="ENSCCRP00015007849.1"/>
    <property type="gene ID" value="ENSCCRG00015003937.1"/>
</dbReference>
<evidence type="ECO:0000313" key="7">
    <source>
        <dbReference type="Ensembl" id="ENSCCRP00015007849.1"/>
    </source>
</evidence>
<keyword evidence="3" id="KW-0378">Hydrolase</keyword>
<evidence type="ECO:0000256" key="3">
    <source>
        <dbReference type="ARBA" id="ARBA00022801"/>
    </source>
</evidence>
<dbReference type="GO" id="GO:0004623">
    <property type="term" value="F:phospholipase A2 activity"/>
    <property type="evidence" value="ECO:0007669"/>
    <property type="project" value="TreeGrafter"/>
</dbReference>
<keyword evidence="5" id="KW-1133">Transmembrane helix</keyword>
<feature type="domain" description="LRAT" evidence="6">
    <location>
        <begin position="10"/>
        <end position="118"/>
    </location>
</feature>
<keyword evidence="5" id="KW-0472">Membrane</keyword>
<evidence type="ECO:0000256" key="4">
    <source>
        <dbReference type="ARBA" id="ARBA00023098"/>
    </source>
</evidence>
<protein>
    <recommendedName>
        <fullName evidence="6">LRAT domain-containing protein</fullName>
    </recommendedName>
</protein>
<evidence type="ECO:0000256" key="5">
    <source>
        <dbReference type="SAM" id="Phobius"/>
    </source>
</evidence>
<keyword evidence="2" id="KW-0808">Transferase</keyword>
<dbReference type="PANTHER" id="PTHR13943:SF31">
    <property type="entry name" value="PHOSPHOLIPASE A AND ACYLTRANSFERASE 3"/>
    <property type="match status" value="1"/>
</dbReference>
<comment type="similarity">
    <text evidence="1">Belongs to the H-rev107 family.</text>
</comment>
<dbReference type="PANTHER" id="PTHR13943">
    <property type="entry name" value="HRAS-LIKE SUPPRESSOR - RELATED"/>
    <property type="match status" value="1"/>
</dbReference>
<name>A0A8C1SI19_CYPCA</name>
<dbReference type="InterPro" id="IPR051496">
    <property type="entry name" value="H-rev107_PLA/AT"/>
</dbReference>
<dbReference type="Pfam" id="PF04970">
    <property type="entry name" value="LRAT"/>
    <property type="match status" value="1"/>
</dbReference>
<feature type="transmembrane region" description="Helical" evidence="5">
    <location>
        <begin position="117"/>
        <end position="139"/>
    </location>
</feature>
<dbReference type="Gene3D" id="3.90.1720.10">
    <property type="entry name" value="endopeptidase domain like (from Nostoc punctiforme)"/>
    <property type="match status" value="1"/>
</dbReference>
<evidence type="ECO:0000256" key="2">
    <source>
        <dbReference type="ARBA" id="ARBA00022679"/>
    </source>
</evidence>
<dbReference type="Proteomes" id="UP000694700">
    <property type="component" value="Unplaced"/>
</dbReference>
<evidence type="ECO:0000313" key="8">
    <source>
        <dbReference type="Proteomes" id="UP000694700"/>
    </source>
</evidence>
<accession>A0A8C1SI19</accession>
<dbReference type="GO" id="GO:0016410">
    <property type="term" value="F:N-acyltransferase activity"/>
    <property type="evidence" value="ECO:0007669"/>
    <property type="project" value="TreeGrafter"/>
</dbReference>
<dbReference type="AlphaFoldDB" id="A0A8C1SI19"/>
<sequence>QFPTTESVDLIEIFRGLYQHWAVYVGEGYVIHHCTTLSKMSVPHERVTVKKEKLYVVVSNNDYCINSILDEKYEPRPIQEIVQDAHSLLGKELPYSVLTRHCEHVVTKLRYRKPQSYAVVTVAVGAGAGLCIGAIAYAVKTRTGNGEERGETESRE</sequence>
<reference evidence="7" key="1">
    <citation type="submission" date="2025-08" db="UniProtKB">
        <authorList>
            <consortium name="Ensembl"/>
        </authorList>
    </citation>
    <scope>IDENTIFICATION</scope>
</reference>